<dbReference type="EMBL" id="CP045096">
    <property type="protein sequence ID" value="QFQ99137.1"/>
    <property type="molecule type" value="Genomic_DNA"/>
</dbReference>
<dbReference type="AlphaFoldDB" id="A0A5P8K934"/>
<sequence length="94" mass="10345">MSTARSAQPNARVQVSRVPGKPVRKEDDGAISIDLWLRRDGAFDSDVALRLTAAEAEVLHAQLCYALDDEAVAVIVPESSLPDCRKSARTKRRR</sequence>
<dbReference type="KEGG" id="sphv:F9278_26700"/>
<accession>A0A5P8K934</accession>
<feature type="region of interest" description="Disordered" evidence="1">
    <location>
        <begin position="1"/>
        <end position="25"/>
    </location>
</feature>
<proteinExistence type="predicted"/>
<protein>
    <submittedName>
        <fullName evidence="2">Uncharacterized protein</fullName>
    </submittedName>
</protein>
<reference evidence="2 3" key="1">
    <citation type="submission" date="2019-10" db="EMBL/GenBank/DDBJ databases">
        <title>Streptomyces sp. strain GY16 isolated from leaves of Broussonetia papyrifera.</title>
        <authorList>
            <person name="Mo P."/>
        </authorList>
    </citation>
    <scope>NUCLEOTIDE SEQUENCE [LARGE SCALE GENOMIC DNA]</scope>
    <source>
        <strain evidence="2 3">GY16</strain>
    </source>
</reference>
<name>A0A5P8K934_9ACTN</name>
<evidence type="ECO:0000256" key="1">
    <source>
        <dbReference type="SAM" id="MobiDB-lite"/>
    </source>
</evidence>
<dbReference type="Proteomes" id="UP000327294">
    <property type="component" value="Chromosome"/>
</dbReference>
<organism evidence="2 3">
    <name type="scientific">Streptomyces phaeolivaceus</name>
    <dbReference type="NCBI Taxonomy" id="2653200"/>
    <lineage>
        <taxon>Bacteria</taxon>
        <taxon>Bacillati</taxon>
        <taxon>Actinomycetota</taxon>
        <taxon>Actinomycetes</taxon>
        <taxon>Kitasatosporales</taxon>
        <taxon>Streptomycetaceae</taxon>
        <taxon>Streptomyces</taxon>
    </lineage>
</organism>
<evidence type="ECO:0000313" key="3">
    <source>
        <dbReference type="Proteomes" id="UP000327294"/>
    </source>
</evidence>
<keyword evidence="3" id="KW-1185">Reference proteome</keyword>
<gene>
    <name evidence="2" type="ORF">F9278_26700</name>
</gene>
<evidence type="ECO:0000313" key="2">
    <source>
        <dbReference type="EMBL" id="QFQ99137.1"/>
    </source>
</evidence>
<feature type="compositionally biased region" description="Polar residues" evidence="1">
    <location>
        <begin position="1"/>
        <end position="13"/>
    </location>
</feature>
<dbReference type="RefSeq" id="WP_152170570.1">
    <property type="nucleotide sequence ID" value="NZ_CP045096.1"/>
</dbReference>